<dbReference type="OrthoDB" id="8159487at2"/>
<name>A0A3D9SNY8_9ACTN</name>
<feature type="transmembrane region" description="Helical" evidence="1">
    <location>
        <begin position="195"/>
        <end position="216"/>
    </location>
</feature>
<protein>
    <submittedName>
        <fullName evidence="2">Uncharacterized protein DUF998</fullName>
    </submittedName>
</protein>
<feature type="transmembrane region" description="Helical" evidence="1">
    <location>
        <begin position="133"/>
        <end position="156"/>
    </location>
</feature>
<keyword evidence="1" id="KW-0472">Membrane</keyword>
<proteinExistence type="predicted"/>
<dbReference type="RefSeq" id="WP_116022842.1">
    <property type="nucleotide sequence ID" value="NZ_QTTT01000001.1"/>
</dbReference>
<feature type="transmembrane region" description="Helical" evidence="1">
    <location>
        <begin position="61"/>
        <end position="83"/>
    </location>
</feature>
<keyword evidence="1" id="KW-0812">Transmembrane</keyword>
<keyword evidence="3" id="KW-1185">Reference proteome</keyword>
<organism evidence="2 3">
    <name type="scientific">Thermomonospora umbrina</name>
    <dbReference type="NCBI Taxonomy" id="111806"/>
    <lineage>
        <taxon>Bacteria</taxon>
        <taxon>Bacillati</taxon>
        <taxon>Actinomycetota</taxon>
        <taxon>Actinomycetes</taxon>
        <taxon>Streptosporangiales</taxon>
        <taxon>Thermomonosporaceae</taxon>
        <taxon>Thermomonospora</taxon>
    </lineage>
</organism>
<reference evidence="2 3" key="1">
    <citation type="submission" date="2018-08" db="EMBL/GenBank/DDBJ databases">
        <title>Sequencing the genomes of 1000 actinobacteria strains.</title>
        <authorList>
            <person name="Klenk H.-P."/>
        </authorList>
    </citation>
    <scope>NUCLEOTIDE SEQUENCE [LARGE SCALE GENOMIC DNA]</scope>
    <source>
        <strain evidence="2 3">DSM 43927</strain>
    </source>
</reference>
<keyword evidence="1" id="KW-1133">Transmembrane helix</keyword>
<sequence>MTATTTLSASCDRTTAVTRSLLGYGVLAGPLYVAVTLAQGLTREGFDFTRHQWSLLANGDLGWIHVVNLLVAGLATLAAAVGMRRALSSGPGATWGPRLVGVYGASLPAAAVFRADPALGFPVGTPDGQGAVSAAGILHMTAGAVGFSCLIAACFVVARRYAGTGTAVYSRVTGVVFAVSFAAVMVGAGAVWANLAFTAGVLAAWAWLAVLSLRLYRNA</sequence>
<evidence type="ECO:0000256" key="1">
    <source>
        <dbReference type="SAM" id="Phobius"/>
    </source>
</evidence>
<evidence type="ECO:0000313" key="3">
    <source>
        <dbReference type="Proteomes" id="UP000256661"/>
    </source>
</evidence>
<feature type="transmembrane region" description="Helical" evidence="1">
    <location>
        <begin position="168"/>
        <end position="189"/>
    </location>
</feature>
<evidence type="ECO:0000313" key="2">
    <source>
        <dbReference type="EMBL" id="REE97337.1"/>
    </source>
</evidence>
<feature type="transmembrane region" description="Helical" evidence="1">
    <location>
        <begin position="95"/>
        <end position="113"/>
    </location>
</feature>
<dbReference type="AlphaFoldDB" id="A0A3D9SNY8"/>
<comment type="caution">
    <text evidence="2">The sequence shown here is derived from an EMBL/GenBank/DDBJ whole genome shotgun (WGS) entry which is preliminary data.</text>
</comment>
<dbReference type="EMBL" id="QTTT01000001">
    <property type="protein sequence ID" value="REE97337.1"/>
    <property type="molecule type" value="Genomic_DNA"/>
</dbReference>
<gene>
    <name evidence="2" type="ORF">DFJ69_2804</name>
</gene>
<dbReference type="InterPro" id="IPR009339">
    <property type="entry name" value="DUF998"/>
</dbReference>
<accession>A0A3D9SNY8</accession>
<feature type="transmembrane region" description="Helical" evidence="1">
    <location>
        <begin position="21"/>
        <end position="41"/>
    </location>
</feature>
<dbReference type="Proteomes" id="UP000256661">
    <property type="component" value="Unassembled WGS sequence"/>
</dbReference>
<dbReference type="Pfam" id="PF06197">
    <property type="entry name" value="DUF998"/>
    <property type="match status" value="1"/>
</dbReference>